<dbReference type="SUPFAM" id="SSF52096">
    <property type="entry name" value="ClpP/crotonase"/>
    <property type="match status" value="2"/>
</dbReference>
<evidence type="ECO:0000256" key="8">
    <source>
        <dbReference type="SAM" id="Phobius"/>
    </source>
</evidence>
<sequence>MKDLISSILNIFRWIGKFITGIRIFTLNIAFLALLVFLFVSLTSSTTEKEVKISESGALVLSLSGDIVEEKQVSDPIATLINEKIGFDTIPSETLFQDILDVIAAAANDDRVTCILLDLGELGSVGLNQLQTIGDALNAFKASGKKVIAAEDFYQQKAYYLASFADEIYLNPMGGVDLHGLGTFRLFFKDAIDNLKINYNIFRVGTFKSALEPVMRNSMSTEARSQNMTWLTALWNTITTDIIRERNLSQDSIQKYTENIASELATAGGDSARLALESGLVDGLKTREELRLFLTTLSGKNEKGDFRHIPFNNYLATVSRSYTDAPDAAGTIGIIIAEGAILSGKQPVGMIGGDTMIELLRQARENSRIKGLVIRIVSGGGSVFASELIRQEILEYKKTGKPLVISMGAMAASGGYWIAADADEIWASPVTLTGSIGIFAAIPTFENSLSDLGIYSDGVGTTSLAAALDITRPLSPLLKEAIEINLRHGYETFLNIVSKGRTIAPETIHTIAEGRVFDGQKAVKLGLVDNLGTLDNAIDSAAGLAGLEEYTASYIHRPLSVKEEFFQIFSGSFTRSLAAMIPPVILAAFNDLIDPVSEIMLLNDPKGLYAHCLIHDLSL</sequence>
<evidence type="ECO:0000256" key="4">
    <source>
        <dbReference type="ARBA" id="ARBA00022801"/>
    </source>
</evidence>
<keyword evidence="6 8" id="KW-0472">Membrane</keyword>
<dbReference type="GO" id="GO:0006465">
    <property type="term" value="P:signal peptide processing"/>
    <property type="evidence" value="ECO:0007669"/>
    <property type="project" value="InterPro"/>
</dbReference>
<feature type="active site" description="Proton donor/acceptor" evidence="7">
    <location>
        <position position="208"/>
    </location>
</feature>
<keyword evidence="8" id="KW-0812">Transmembrane</keyword>
<dbReference type="CDD" id="cd07023">
    <property type="entry name" value="S49_Sppa_N_C"/>
    <property type="match status" value="1"/>
</dbReference>
<feature type="domain" description="Peptidase S49" evidence="9">
    <location>
        <begin position="140"/>
        <end position="287"/>
    </location>
</feature>
<dbReference type="Pfam" id="PF01343">
    <property type="entry name" value="Peptidase_S49"/>
    <property type="match status" value="2"/>
</dbReference>
<dbReference type="Proteomes" id="UP000011721">
    <property type="component" value="Chromosome"/>
</dbReference>
<reference evidence="11" key="1">
    <citation type="journal article" date="2013" name="Stand. Genomic Sci.">
        <title>Complete genome sequence of Desulfocapsa sulfexigens, a marine deltaproteobacterium specialized in disproportionating inorganic sulfur compounds.</title>
        <authorList>
            <person name="Finster K.W."/>
            <person name="Kjeldsen K.U."/>
            <person name="Kube M."/>
            <person name="Reinhardt R."/>
            <person name="Mussmann M."/>
            <person name="Amann R."/>
            <person name="Schreiber L."/>
        </authorList>
    </citation>
    <scope>NUCLEOTIDE SEQUENCE [LARGE SCALE GENOMIC DNA]</scope>
    <source>
        <strain evidence="11">DSM 10523 / SB164P1</strain>
    </source>
</reference>
<keyword evidence="3" id="KW-0645">Protease</keyword>
<dbReference type="InterPro" id="IPR004635">
    <property type="entry name" value="Pept_S49_SppA"/>
</dbReference>
<evidence type="ECO:0000256" key="3">
    <source>
        <dbReference type="ARBA" id="ARBA00022670"/>
    </source>
</evidence>
<keyword evidence="4" id="KW-0378">Hydrolase</keyword>
<dbReference type="InterPro" id="IPR047217">
    <property type="entry name" value="S49_SppA_67K_type_N"/>
</dbReference>
<dbReference type="InterPro" id="IPR004634">
    <property type="entry name" value="Pept_S49_pIV"/>
</dbReference>
<dbReference type="InterPro" id="IPR002142">
    <property type="entry name" value="Peptidase_S49"/>
</dbReference>
<evidence type="ECO:0000313" key="10">
    <source>
        <dbReference type="EMBL" id="AGF78878.1"/>
    </source>
</evidence>
<organism evidence="10 11">
    <name type="scientific">Desulfocapsa sulfexigens (strain DSM 10523 / SB164P1)</name>
    <dbReference type="NCBI Taxonomy" id="1167006"/>
    <lineage>
        <taxon>Bacteria</taxon>
        <taxon>Pseudomonadati</taxon>
        <taxon>Thermodesulfobacteriota</taxon>
        <taxon>Desulfobulbia</taxon>
        <taxon>Desulfobulbales</taxon>
        <taxon>Desulfocapsaceae</taxon>
        <taxon>Desulfocapsa</taxon>
    </lineage>
</organism>
<keyword evidence="5" id="KW-0720">Serine protease</keyword>
<dbReference type="RefSeq" id="WP_015404566.1">
    <property type="nucleotide sequence ID" value="NC_020304.1"/>
</dbReference>
<dbReference type="PANTHER" id="PTHR33209:SF1">
    <property type="entry name" value="PEPTIDASE S49 DOMAIN-CONTAINING PROTEIN"/>
    <property type="match status" value="1"/>
</dbReference>
<evidence type="ECO:0000313" key="11">
    <source>
        <dbReference type="Proteomes" id="UP000011721"/>
    </source>
</evidence>
<dbReference type="KEGG" id="dsf:UWK_02338"/>
<dbReference type="EMBL" id="CP003985">
    <property type="protein sequence ID" value="AGF78878.1"/>
    <property type="molecule type" value="Genomic_DNA"/>
</dbReference>
<dbReference type="STRING" id="1167006.UWK_02338"/>
<evidence type="ECO:0000256" key="2">
    <source>
        <dbReference type="ARBA" id="ARBA00008683"/>
    </source>
</evidence>
<dbReference type="OrthoDB" id="9764363at2"/>
<dbReference type="AlphaFoldDB" id="M1P5X9"/>
<dbReference type="eggNOG" id="COG0616">
    <property type="taxonomic scope" value="Bacteria"/>
</dbReference>
<dbReference type="Gene3D" id="3.90.226.10">
    <property type="entry name" value="2-enoyl-CoA Hydratase, Chain A, domain 1"/>
    <property type="match status" value="2"/>
</dbReference>
<dbReference type="HOGENOM" id="CLU_008856_1_1_7"/>
<dbReference type="CDD" id="cd07018">
    <property type="entry name" value="S49_SppA_67K_type"/>
    <property type="match status" value="1"/>
</dbReference>
<feature type="transmembrane region" description="Helical" evidence="8">
    <location>
        <begin position="21"/>
        <end position="42"/>
    </location>
</feature>
<feature type="domain" description="Peptidase S49" evidence="9">
    <location>
        <begin position="397"/>
        <end position="547"/>
    </location>
</feature>
<evidence type="ECO:0000259" key="9">
    <source>
        <dbReference type="Pfam" id="PF01343"/>
    </source>
</evidence>
<dbReference type="InterPro" id="IPR047272">
    <property type="entry name" value="S49_SppA_C"/>
</dbReference>
<gene>
    <name evidence="10" type="ordered locus">UWK_02338</name>
</gene>
<dbReference type="PIRSF" id="PIRSF001217">
    <property type="entry name" value="Protease_4_SppA"/>
    <property type="match status" value="1"/>
</dbReference>
<dbReference type="Gene3D" id="6.20.330.10">
    <property type="match status" value="1"/>
</dbReference>
<dbReference type="PANTHER" id="PTHR33209">
    <property type="entry name" value="PROTEASE 4"/>
    <property type="match status" value="1"/>
</dbReference>
<name>M1P5X9_DESSD</name>
<feature type="active site" description="Nucleophile" evidence="7">
    <location>
        <position position="413"/>
    </location>
</feature>
<dbReference type="GO" id="GO:0016020">
    <property type="term" value="C:membrane"/>
    <property type="evidence" value="ECO:0007669"/>
    <property type="project" value="UniProtKB-SubCell"/>
</dbReference>
<keyword evidence="8" id="KW-1133">Transmembrane helix</keyword>
<dbReference type="InterPro" id="IPR029045">
    <property type="entry name" value="ClpP/crotonase-like_dom_sf"/>
</dbReference>
<dbReference type="NCBIfam" id="TIGR00706">
    <property type="entry name" value="SppA_dom"/>
    <property type="match status" value="1"/>
</dbReference>
<protein>
    <submittedName>
        <fullName evidence="10">Signal peptide peptidase A</fullName>
    </submittedName>
</protein>
<evidence type="ECO:0000256" key="5">
    <source>
        <dbReference type="ARBA" id="ARBA00022825"/>
    </source>
</evidence>
<comment type="similarity">
    <text evidence="2">Belongs to the peptidase S49 family.</text>
</comment>
<evidence type="ECO:0000256" key="1">
    <source>
        <dbReference type="ARBA" id="ARBA00004370"/>
    </source>
</evidence>
<proteinExistence type="inferred from homology"/>
<dbReference type="NCBIfam" id="TIGR00705">
    <property type="entry name" value="SppA_67K"/>
    <property type="match status" value="1"/>
</dbReference>
<comment type="subcellular location">
    <subcellularLocation>
        <location evidence="1">Membrane</location>
    </subcellularLocation>
</comment>
<dbReference type="PATRIC" id="fig|1167006.5.peg.2537"/>
<evidence type="ECO:0000256" key="7">
    <source>
        <dbReference type="PIRSR" id="PIRSR001217-1"/>
    </source>
</evidence>
<dbReference type="GO" id="GO:0008236">
    <property type="term" value="F:serine-type peptidase activity"/>
    <property type="evidence" value="ECO:0007669"/>
    <property type="project" value="UniProtKB-KW"/>
</dbReference>
<evidence type="ECO:0000256" key="6">
    <source>
        <dbReference type="ARBA" id="ARBA00023136"/>
    </source>
</evidence>
<accession>M1P5X9</accession>
<keyword evidence="11" id="KW-1185">Reference proteome</keyword>